<evidence type="ECO:0000256" key="4">
    <source>
        <dbReference type="ARBA" id="ARBA00022692"/>
    </source>
</evidence>
<name>A0ABW0NKU6_9MICO</name>
<feature type="transmembrane region" description="Helical" evidence="7">
    <location>
        <begin position="6"/>
        <end position="27"/>
    </location>
</feature>
<accession>A0ABW0NKU6</accession>
<protein>
    <submittedName>
        <fullName evidence="9">ABC transporter permease</fullName>
    </submittedName>
</protein>
<evidence type="ECO:0000256" key="2">
    <source>
        <dbReference type="ARBA" id="ARBA00022448"/>
    </source>
</evidence>
<evidence type="ECO:0000313" key="9">
    <source>
        <dbReference type="EMBL" id="MFC5500999.1"/>
    </source>
</evidence>
<feature type="domain" description="ABC transmembrane type-1" evidence="8">
    <location>
        <begin position="102"/>
        <end position="504"/>
    </location>
</feature>
<comment type="caution">
    <text evidence="9">The sequence shown here is derived from an EMBL/GenBank/DDBJ whole genome shotgun (WGS) entry which is preliminary data.</text>
</comment>
<dbReference type="PROSITE" id="PS50928">
    <property type="entry name" value="ABC_TM1"/>
    <property type="match status" value="1"/>
</dbReference>
<sequence>MVSFIVRRFLASLAVLLVASYLVYILAANAGDPLADIKETSLPAAQKDALIQQRIAQLHLDVPPFLRYFIWLGGVLGGFLGRFTLGDTIDGQHVTDALGSAMGQTLQLVTTAFIIGIIVGVTVGIATALRIYSTFDYVTTFIAFLFFSLPVFWVAVMLKQFAAINFNDFLASPEIPPLWIGVIALVSGIVWMGIIGGGWRRRLLVFGVAVLAAVGVFTYTNLTGWFNNPSLGPVVTPALAVGAAVIVTVLSTGWSNKRARWTSLSVAVGISLVLYFPLHLLFEQFGLVNLPSVIALVVLLVVLGGLAGWLWGGNDRRPQIRTGALTALFATLIVLLDRFMGSWGIYSSQVANGRPISTVGAGTPDLQGSFWITGIDSFTHLLLPTIALVLISVASYSRYARSSLLDVLNQDYIRTARAKGLTERTVIMRHAFRNALIPITTVIALDLGALISGAVLTETVFAWSGMGALFVQALQRVDLNPLMGFFLVTAVTVIVFNFLADLVYSALDPRIRVTA</sequence>
<feature type="transmembrane region" description="Helical" evidence="7">
    <location>
        <begin position="378"/>
        <end position="396"/>
    </location>
</feature>
<dbReference type="PANTHER" id="PTHR43163">
    <property type="entry name" value="DIPEPTIDE TRANSPORT SYSTEM PERMEASE PROTEIN DPPB-RELATED"/>
    <property type="match status" value="1"/>
</dbReference>
<evidence type="ECO:0000256" key="7">
    <source>
        <dbReference type="RuleBase" id="RU363032"/>
    </source>
</evidence>
<reference evidence="10" key="1">
    <citation type="journal article" date="2019" name="Int. J. Syst. Evol. Microbiol.">
        <title>The Global Catalogue of Microorganisms (GCM) 10K type strain sequencing project: providing services to taxonomists for standard genome sequencing and annotation.</title>
        <authorList>
            <consortium name="The Broad Institute Genomics Platform"/>
            <consortium name="The Broad Institute Genome Sequencing Center for Infectious Disease"/>
            <person name="Wu L."/>
            <person name="Ma J."/>
        </authorList>
    </citation>
    <scope>NUCLEOTIDE SEQUENCE [LARGE SCALE GENOMIC DNA]</scope>
    <source>
        <strain evidence="10">CGMCC 4.6997</strain>
    </source>
</reference>
<feature type="transmembrane region" description="Helical" evidence="7">
    <location>
        <begin position="65"/>
        <end position="85"/>
    </location>
</feature>
<evidence type="ECO:0000313" key="10">
    <source>
        <dbReference type="Proteomes" id="UP001596039"/>
    </source>
</evidence>
<evidence type="ECO:0000256" key="3">
    <source>
        <dbReference type="ARBA" id="ARBA00022475"/>
    </source>
</evidence>
<comment type="subcellular location">
    <subcellularLocation>
        <location evidence="1 7">Cell membrane</location>
        <topology evidence="1 7">Multi-pass membrane protein</topology>
    </subcellularLocation>
</comment>
<dbReference type="Proteomes" id="UP001596039">
    <property type="component" value="Unassembled WGS sequence"/>
</dbReference>
<evidence type="ECO:0000256" key="1">
    <source>
        <dbReference type="ARBA" id="ARBA00004651"/>
    </source>
</evidence>
<dbReference type="InterPro" id="IPR000515">
    <property type="entry name" value="MetI-like"/>
</dbReference>
<keyword evidence="5 7" id="KW-1133">Transmembrane helix</keyword>
<proteinExistence type="inferred from homology"/>
<feature type="transmembrane region" description="Helical" evidence="7">
    <location>
        <begin position="137"/>
        <end position="158"/>
    </location>
</feature>
<feature type="transmembrane region" description="Helical" evidence="7">
    <location>
        <begin position="435"/>
        <end position="463"/>
    </location>
</feature>
<gene>
    <name evidence="9" type="ORF">ACFPJ4_01960</name>
</gene>
<evidence type="ECO:0000259" key="8">
    <source>
        <dbReference type="PROSITE" id="PS50928"/>
    </source>
</evidence>
<evidence type="ECO:0000256" key="6">
    <source>
        <dbReference type="ARBA" id="ARBA00023136"/>
    </source>
</evidence>
<dbReference type="CDD" id="cd06261">
    <property type="entry name" value="TM_PBP2"/>
    <property type="match status" value="1"/>
</dbReference>
<keyword evidence="4 7" id="KW-0812">Transmembrane</keyword>
<feature type="transmembrane region" description="Helical" evidence="7">
    <location>
        <begin position="203"/>
        <end position="222"/>
    </location>
</feature>
<keyword evidence="2 7" id="KW-0813">Transport</keyword>
<comment type="similarity">
    <text evidence="7">Belongs to the binding-protein-dependent transport system permease family.</text>
</comment>
<dbReference type="PANTHER" id="PTHR43163:SF6">
    <property type="entry name" value="DIPEPTIDE TRANSPORT SYSTEM PERMEASE PROTEIN DPPB-RELATED"/>
    <property type="match status" value="1"/>
</dbReference>
<feature type="transmembrane region" description="Helical" evidence="7">
    <location>
        <begin position="323"/>
        <end position="346"/>
    </location>
</feature>
<feature type="transmembrane region" description="Helical" evidence="7">
    <location>
        <begin position="288"/>
        <end position="311"/>
    </location>
</feature>
<organism evidence="9 10">
    <name type="scientific">Lysinimonas soli</name>
    <dbReference type="NCBI Taxonomy" id="1074233"/>
    <lineage>
        <taxon>Bacteria</taxon>
        <taxon>Bacillati</taxon>
        <taxon>Actinomycetota</taxon>
        <taxon>Actinomycetes</taxon>
        <taxon>Micrococcales</taxon>
        <taxon>Microbacteriaceae</taxon>
        <taxon>Lysinimonas</taxon>
    </lineage>
</organism>
<evidence type="ECO:0000256" key="5">
    <source>
        <dbReference type="ARBA" id="ARBA00022989"/>
    </source>
</evidence>
<keyword evidence="6 7" id="KW-0472">Membrane</keyword>
<feature type="transmembrane region" description="Helical" evidence="7">
    <location>
        <begin position="261"/>
        <end position="282"/>
    </location>
</feature>
<dbReference type="RefSeq" id="WP_386738605.1">
    <property type="nucleotide sequence ID" value="NZ_JBHSMG010000001.1"/>
</dbReference>
<keyword evidence="3" id="KW-1003">Cell membrane</keyword>
<dbReference type="Pfam" id="PF00528">
    <property type="entry name" value="BPD_transp_1"/>
    <property type="match status" value="1"/>
</dbReference>
<feature type="transmembrane region" description="Helical" evidence="7">
    <location>
        <begin position="178"/>
        <end position="196"/>
    </location>
</feature>
<feature type="transmembrane region" description="Helical" evidence="7">
    <location>
        <begin position="234"/>
        <end position="254"/>
    </location>
</feature>
<feature type="transmembrane region" description="Helical" evidence="7">
    <location>
        <begin position="105"/>
        <end position="125"/>
    </location>
</feature>
<feature type="transmembrane region" description="Helical" evidence="7">
    <location>
        <begin position="483"/>
        <end position="504"/>
    </location>
</feature>
<keyword evidence="10" id="KW-1185">Reference proteome</keyword>
<dbReference type="EMBL" id="JBHSMG010000001">
    <property type="protein sequence ID" value="MFC5500999.1"/>
    <property type="molecule type" value="Genomic_DNA"/>
</dbReference>